<dbReference type="GO" id="GO:0030170">
    <property type="term" value="F:pyridoxal phosphate binding"/>
    <property type="evidence" value="ECO:0007669"/>
    <property type="project" value="InterPro"/>
</dbReference>
<evidence type="ECO:0000313" key="2">
    <source>
        <dbReference type="EMBL" id="CAB5014357.1"/>
    </source>
</evidence>
<reference evidence="2" key="1">
    <citation type="submission" date="2020-05" db="EMBL/GenBank/DDBJ databases">
        <authorList>
            <person name="Chiriac C."/>
            <person name="Salcher M."/>
            <person name="Ghai R."/>
            <person name="Kavagutti S V."/>
        </authorList>
    </citation>
    <scope>NUCLEOTIDE SEQUENCE</scope>
</reference>
<gene>
    <name evidence="2" type="ORF">UFOPK4065_01091</name>
</gene>
<organism evidence="2">
    <name type="scientific">freshwater metagenome</name>
    <dbReference type="NCBI Taxonomy" id="449393"/>
    <lineage>
        <taxon>unclassified sequences</taxon>
        <taxon>metagenomes</taxon>
        <taxon>ecological metagenomes</taxon>
    </lineage>
</organism>
<proteinExistence type="predicted"/>
<name>A0A6J7Q9K1_9ZZZZ</name>
<protein>
    <submittedName>
        <fullName evidence="2">Unannotated protein</fullName>
    </submittedName>
</protein>
<dbReference type="PROSITE" id="PS51340">
    <property type="entry name" value="MOSC"/>
    <property type="match status" value="1"/>
</dbReference>
<dbReference type="InterPro" id="IPR005302">
    <property type="entry name" value="MoCF_Sase_C"/>
</dbReference>
<evidence type="ECO:0000259" key="1">
    <source>
        <dbReference type="PROSITE" id="PS51340"/>
    </source>
</evidence>
<dbReference type="GO" id="GO:0003824">
    <property type="term" value="F:catalytic activity"/>
    <property type="evidence" value="ECO:0007669"/>
    <property type="project" value="InterPro"/>
</dbReference>
<dbReference type="GO" id="GO:0030151">
    <property type="term" value="F:molybdenum ion binding"/>
    <property type="evidence" value="ECO:0007669"/>
    <property type="project" value="InterPro"/>
</dbReference>
<accession>A0A6J7Q9K1</accession>
<sequence>MKRCVATTRNPKSGVVDLKTLKLIGGYRGRQESRFGTGFNFGIYATCVQPGTISIGDQIIKL</sequence>
<dbReference type="EMBL" id="CAFBPE010000111">
    <property type="protein sequence ID" value="CAB5014357.1"/>
    <property type="molecule type" value="Genomic_DNA"/>
</dbReference>
<feature type="domain" description="MOSC" evidence="1">
    <location>
        <begin position="1"/>
        <end position="62"/>
    </location>
</feature>
<dbReference type="AlphaFoldDB" id="A0A6J7Q9K1"/>